<dbReference type="PANTHER" id="PTHR42801:SF4">
    <property type="entry name" value="AHPC_TSA FAMILY PROTEIN"/>
    <property type="match status" value="1"/>
</dbReference>
<reference evidence="19" key="1">
    <citation type="submission" date="2020-10" db="EMBL/GenBank/DDBJ databases">
        <title>Genome-based taxonomic classification of the species Anabaenopsis elenkinii.</title>
        <authorList>
            <person name="Delbaje E."/>
            <person name="Andreote A.P.D."/>
            <person name="Pellegrinetti T.A."/>
            <person name="Cruz R.B."/>
            <person name="Branco L.H.Z."/>
            <person name="Fiore M.F."/>
        </authorList>
    </citation>
    <scope>NUCLEOTIDE SEQUENCE [LARGE SCALE GENOMIC DNA]</scope>
    <source>
        <strain evidence="19">CCIBt3563</strain>
    </source>
</reference>
<dbReference type="GO" id="GO:0009579">
    <property type="term" value="C:thylakoid"/>
    <property type="evidence" value="ECO:0007669"/>
    <property type="project" value="UniProtKB-SubCell"/>
</dbReference>
<keyword evidence="7" id="KW-0560">Oxidoreductase</keyword>
<dbReference type="Proteomes" id="UP000593846">
    <property type="component" value="Chromosome"/>
</dbReference>
<dbReference type="InterPro" id="IPR036249">
    <property type="entry name" value="Thioredoxin-like_sf"/>
</dbReference>
<evidence type="ECO:0000256" key="9">
    <source>
        <dbReference type="ARBA" id="ARBA00023157"/>
    </source>
</evidence>
<dbReference type="SUPFAM" id="SSF52833">
    <property type="entry name" value="Thioredoxin-like"/>
    <property type="match status" value="1"/>
</dbReference>
<dbReference type="AlphaFoldDB" id="A0A7U3RX33"/>
<dbReference type="KEGG" id="aee:IM676_10690"/>
<keyword evidence="5" id="KW-0049">Antioxidant</keyword>
<evidence type="ECO:0000313" key="19">
    <source>
        <dbReference type="Proteomes" id="UP000593846"/>
    </source>
</evidence>
<comment type="subcellular location">
    <subcellularLocation>
        <location evidence="15">Thylakoid</location>
    </subcellularLocation>
</comment>
<evidence type="ECO:0000313" key="18">
    <source>
        <dbReference type="EMBL" id="QOV21247.1"/>
    </source>
</evidence>
<proteinExistence type="inferred from homology"/>
<keyword evidence="10" id="KW-0676">Redox-active center</keyword>
<name>A0A7U3RX33_9CYAN</name>
<organism evidence="18 19">
    <name type="scientific">Anabaenopsis elenkinii CCIBt3563</name>
    <dbReference type="NCBI Taxonomy" id="2779889"/>
    <lineage>
        <taxon>Bacteria</taxon>
        <taxon>Bacillati</taxon>
        <taxon>Cyanobacteriota</taxon>
        <taxon>Cyanophyceae</taxon>
        <taxon>Nostocales</taxon>
        <taxon>Nodulariaceae</taxon>
        <taxon>Anabaenopsis</taxon>
    </lineage>
</organism>
<evidence type="ECO:0000256" key="16">
    <source>
        <dbReference type="PIRSR" id="PIRSR000239-1"/>
    </source>
</evidence>
<dbReference type="InterPro" id="IPR000866">
    <property type="entry name" value="AhpC/TSA"/>
</dbReference>
<comment type="catalytic activity">
    <reaction evidence="14">
        <text>a hydroperoxide + [thioredoxin]-dithiol = an alcohol + [thioredoxin]-disulfide + H2O</text>
        <dbReference type="Rhea" id="RHEA:62620"/>
        <dbReference type="Rhea" id="RHEA-COMP:10698"/>
        <dbReference type="Rhea" id="RHEA-COMP:10700"/>
        <dbReference type="ChEBI" id="CHEBI:15377"/>
        <dbReference type="ChEBI" id="CHEBI:29950"/>
        <dbReference type="ChEBI" id="CHEBI:30879"/>
        <dbReference type="ChEBI" id="CHEBI:35924"/>
        <dbReference type="ChEBI" id="CHEBI:50058"/>
        <dbReference type="EC" id="1.11.1.24"/>
    </reaction>
</comment>
<evidence type="ECO:0000256" key="14">
    <source>
        <dbReference type="ARBA" id="ARBA00049091"/>
    </source>
</evidence>
<keyword evidence="4" id="KW-0575">Peroxidase</keyword>
<gene>
    <name evidence="18" type="ORF">IM676_10690</name>
</gene>
<evidence type="ECO:0000256" key="15">
    <source>
        <dbReference type="ARBA" id="ARBA00060385"/>
    </source>
</evidence>
<dbReference type="PIRSF" id="PIRSF000239">
    <property type="entry name" value="AHPC"/>
    <property type="match status" value="1"/>
</dbReference>
<dbReference type="GO" id="GO:0034599">
    <property type="term" value="P:cellular response to oxidative stress"/>
    <property type="evidence" value="ECO:0007669"/>
    <property type="project" value="TreeGrafter"/>
</dbReference>
<comment type="similarity">
    <text evidence="12">Belongs to the peroxiredoxin family. BCP/PrxQ subfamily.</text>
</comment>
<keyword evidence="9" id="KW-1015">Disulfide bond</keyword>
<dbReference type="EMBL" id="CP063311">
    <property type="protein sequence ID" value="QOV21247.1"/>
    <property type="molecule type" value="Genomic_DNA"/>
</dbReference>
<evidence type="ECO:0000256" key="7">
    <source>
        <dbReference type="ARBA" id="ARBA00023002"/>
    </source>
</evidence>
<dbReference type="PROSITE" id="PS51352">
    <property type="entry name" value="THIOREDOXIN_2"/>
    <property type="match status" value="1"/>
</dbReference>
<dbReference type="Gene3D" id="3.40.30.10">
    <property type="entry name" value="Glutaredoxin"/>
    <property type="match status" value="1"/>
</dbReference>
<sequence>MSVKVGDTAPNFTLRDQNGSMVSLNDFRGKKAVVLYFYPKDDTPGCTAESCGFRDQYEVFKTAGAEVIGVSGDSPESHQKFAAKYNLPFTLLSDKDNKVRKEYGATMAFGFVPGRVTYVIDQEGVVRFVLDTMFNFQAHVEEALKTLQDLAVK</sequence>
<evidence type="ECO:0000256" key="4">
    <source>
        <dbReference type="ARBA" id="ARBA00022559"/>
    </source>
</evidence>
<comment type="subunit">
    <text evidence="2">Monomer.</text>
</comment>
<keyword evidence="6" id="KW-0809">Transit peptide</keyword>
<dbReference type="InterPro" id="IPR024706">
    <property type="entry name" value="Peroxiredoxin_AhpC-typ"/>
</dbReference>
<dbReference type="InterPro" id="IPR050924">
    <property type="entry name" value="Peroxiredoxin_BCP/PrxQ"/>
</dbReference>
<dbReference type="GO" id="GO:0008379">
    <property type="term" value="F:thioredoxin peroxidase activity"/>
    <property type="evidence" value="ECO:0007669"/>
    <property type="project" value="TreeGrafter"/>
</dbReference>
<evidence type="ECO:0000256" key="5">
    <source>
        <dbReference type="ARBA" id="ARBA00022862"/>
    </source>
</evidence>
<dbReference type="CDD" id="cd03017">
    <property type="entry name" value="PRX_BCP"/>
    <property type="match status" value="1"/>
</dbReference>
<keyword evidence="19" id="KW-1185">Reference proteome</keyword>
<evidence type="ECO:0000256" key="3">
    <source>
        <dbReference type="ARBA" id="ARBA00013017"/>
    </source>
</evidence>
<dbReference type="InterPro" id="IPR013766">
    <property type="entry name" value="Thioredoxin_domain"/>
</dbReference>
<keyword evidence="8" id="KW-0793">Thylakoid</keyword>
<evidence type="ECO:0000256" key="8">
    <source>
        <dbReference type="ARBA" id="ARBA00023078"/>
    </source>
</evidence>
<feature type="domain" description="Thioredoxin" evidence="17">
    <location>
        <begin position="3"/>
        <end position="152"/>
    </location>
</feature>
<evidence type="ECO:0000256" key="12">
    <source>
        <dbReference type="ARBA" id="ARBA00038489"/>
    </source>
</evidence>
<evidence type="ECO:0000256" key="6">
    <source>
        <dbReference type="ARBA" id="ARBA00022946"/>
    </source>
</evidence>
<comment type="function">
    <text evidence="1">Thiol-specific peroxidase that catalyzes the reduction of hydrogen peroxide and organic hydroperoxides to water and alcohols, respectively. Plays a role in cell protection against oxidative stress by detoxifying peroxides and as sensor of hydrogen peroxide-mediated signaling events.</text>
</comment>
<dbReference type="GO" id="GO:0045454">
    <property type="term" value="P:cell redox homeostasis"/>
    <property type="evidence" value="ECO:0007669"/>
    <property type="project" value="TreeGrafter"/>
</dbReference>
<evidence type="ECO:0000256" key="10">
    <source>
        <dbReference type="ARBA" id="ARBA00023284"/>
    </source>
</evidence>
<dbReference type="FunFam" id="3.40.30.10:FF:000122">
    <property type="entry name" value="Peroxiredoxin Q chloroplastic"/>
    <property type="match status" value="1"/>
</dbReference>
<evidence type="ECO:0000256" key="11">
    <source>
        <dbReference type="ARBA" id="ARBA00032824"/>
    </source>
</evidence>
<dbReference type="Pfam" id="PF00578">
    <property type="entry name" value="AhpC-TSA"/>
    <property type="match status" value="1"/>
</dbReference>
<evidence type="ECO:0000256" key="2">
    <source>
        <dbReference type="ARBA" id="ARBA00011245"/>
    </source>
</evidence>
<evidence type="ECO:0000256" key="1">
    <source>
        <dbReference type="ARBA" id="ARBA00003330"/>
    </source>
</evidence>
<evidence type="ECO:0000259" key="17">
    <source>
        <dbReference type="PROSITE" id="PS51352"/>
    </source>
</evidence>
<feature type="active site" description="Cysteine sulfenic acid (-SOH) intermediate; for peroxidase activity" evidence="16">
    <location>
        <position position="46"/>
    </location>
</feature>
<accession>A0A7U3RX33</accession>
<dbReference type="RefSeq" id="WP_200986904.1">
    <property type="nucleotide sequence ID" value="NZ_CP063311.1"/>
</dbReference>
<evidence type="ECO:0000256" key="13">
    <source>
        <dbReference type="ARBA" id="ARBA00041373"/>
    </source>
</evidence>
<protein>
    <recommendedName>
        <fullName evidence="3">thioredoxin-dependent peroxiredoxin</fullName>
        <ecNumber evidence="3">1.11.1.24</ecNumber>
    </recommendedName>
    <alternativeName>
        <fullName evidence="13">Bacterioferritin comigratory protein</fullName>
    </alternativeName>
    <alternativeName>
        <fullName evidence="11">Thioredoxin peroxidase</fullName>
    </alternativeName>
</protein>
<dbReference type="GO" id="GO:0005737">
    <property type="term" value="C:cytoplasm"/>
    <property type="evidence" value="ECO:0007669"/>
    <property type="project" value="TreeGrafter"/>
</dbReference>
<dbReference type="EC" id="1.11.1.24" evidence="3"/>
<dbReference type="PANTHER" id="PTHR42801">
    <property type="entry name" value="THIOREDOXIN-DEPENDENT PEROXIDE REDUCTASE"/>
    <property type="match status" value="1"/>
</dbReference>